<reference evidence="3 4" key="1">
    <citation type="submission" date="2024-02" db="EMBL/GenBank/DDBJ databases">
        <title>A nitrogen-fixing paenibacillus bacterium.</title>
        <authorList>
            <person name="Zhang W.L."/>
            <person name="Chen S.F."/>
        </authorList>
    </citation>
    <scope>NUCLEOTIDE SEQUENCE [LARGE SCALE GENOMIC DNA]</scope>
    <source>
        <strain evidence="3 4">M1</strain>
    </source>
</reference>
<feature type="region of interest" description="Disordered" evidence="1">
    <location>
        <begin position="27"/>
        <end position="52"/>
    </location>
</feature>
<name>A0ABU7VZW2_9BACL</name>
<feature type="compositionally biased region" description="Basic and acidic residues" evidence="1">
    <location>
        <begin position="37"/>
        <end position="49"/>
    </location>
</feature>
<evidence type="ECO:0000313" key="4">
    <source>
        <dbReference type="Proteomes" id="UP001306950"/>
    </source>
</evidence>
<evidence type="ECO:0000313" key="3">
    <source>
        <dbReference type="EMBL" id="MEF2969308.1"/>
    </source>
</evidence>
<dbReference type="Proteomes" id="UP001306950">
    <property type="component" value="Unassembled WGS sequence"/>
</dbReference>
<proteinExistence type="predicted"/>
<dbReference type="PROSITE" id="PS51257">
    <property type="entry name" value="PROKAR_LIPOPROTEIN"/>
    <property type="match status" value="1"/>
</dbReference>
<organism evidence="3 4">
    <name type="scientific">Paenibacillus haidiansis</name>
    <dbReference type="NCBI Taxonomy" id="1574488"/>
    <lineage>
        <taxon>Bacteria</taxon>
        <taxon>Bacillati</taxon>
        <taxon>Bacillota</taxon>
        <taxon>Bacilli</taxon>
        <taxon>Bacillales</taxon>
        <taxon>Paenibacillaceae</taxon>
        <taxon>Paenibacillus</taxon>
    </lineage>
</organism>
<evidence type="ECO:0000256" key="1">
    <source>
        <dbReference type="SAM" id="MobiDB-lite"/>
    </source>
</evidence>
<feature type="chain" id="PRO_5046237569" description="Lipoprotein" evidence="2">
    <location>
        <begin position="29"/>
        <end position="218"/>
    </location>
</feature>
<keyword evidence="4" id="KW-1185">Reference proteome</keyword>
<evidence type="ECO:0000256" key="2">
    <source>
        <dbReference type="SAM" id="SignalP"/>
    </source>
</evidence>
<comment type="caution">
    <text evidence="3">The sequence shown here is derived from an EMBL/GenBank/DDBJ whole genome shotgun (WGS) entry which is preliminary data.</text>
</comment>
<evidence type="ECO:0008006" key="5">
    <source>
        <dbReference type="Google" id="ProtNLM"/>
    </source>
</evidence>
<keyword evidence="2" id="KW-0732">Signal</keyword>
<gene>
    <name evidence="3" type="ORF">V3851_26395</name>
</gene>
<feature type="signal peptide" evidence="2">
    <location>
        <begin position="1"/>
        <end position="28"/>
    </location>
</feature>
<sequence>MNKGWRPTLIVTAVFVMLVTGCAGQPNAPEPFQPEASVDKGVEGNEKNAPEPVEEISEAATLSITVGDDVKLKTSLEHIETTFDGTEYTIEPYGVTFALRTTMGEPVVESERIVFSSDLSGEATITYEVMENTSLDEAVAKELEDYEGTFSGKFVETVSKGGLKGKHNQYHDSTAFSGVFFYEFDRHVLRIEYRSPIAAVDAMVRIVNETMDSVRTVA</sequence>
<accession>A0ABU7VZW2</accession>
<dbReference type="RefSeq" id="WP_331849398.1">
    <property type="nucleotide sequence ID" value="NZ_JAZHPZ010000029.1"/>
</dbReference>
<dbReference type="EMBL" id="JAZHPZ010000029">
    <property type="protein sequence ID" value="MEF2969308.1"/>
    <property type="molecule type" value="Genomic_DNA"/>
</dbReference>
<protein>
    <recommendedName>
        <fullName evidence="5">Lipoprotein</fullName>
    </recommendedName>
</protein>